<gene>
    <name evidence="2" type="ORF">SAMN05216564_101291</name>
</gene>
<keyword evidence="3" id="KW-1185">Reference proteome</keyword>
<sequence length="88" mass="9479">MSKHFTDARYYLGRAVDHATAGVKEEVEPVAERARELAGIEEEPEPSRLEAIKADLIAAGERAAETAREAAASLRETVRGSRDDGDAA</sequence>
<evidence type="ECO:0000313" key="2">
    <source>
        <dbReference type="EMBL" id="SDX73797.1"/>
    </source>
</evidence>
<accession>A0A1H3E5A8</accession>
<dbReference type="Proteomes" id="UP000199079">
    <property type="component" value="Unassembled WGS sequence"/>
</dbReference>
<dbReference type="InterPro" id="IPR055975">
    <property type="entry name" value="DUF7553"/>
</dbReference>
<name>A0A1H3E5A8_9EURY</name>
<evidence type="ECO:0000256" key="1">
    <source>
        <dbReference type="SAM" id="MobiDB-lite"/>
    </source>
</evidence>
<dbReference type="AlphaFoldDB" id="A0A1H3E5A8"/>
<feature type="compositionally biased region" description="Basic and acidic residues" evidence="1">
    <location>
        <begin position="76"/>
        <end position="88"/>
    </location>
</feature>
<protein>
    <submittedName>
        <fullName evidence="2">Uncharacterized protein</fullName>
    </submittedName>
</protein>
<proteinExistence type="predicted"/>
<organism evidence="2 3">
    <name type="scientific">Halopenitus persicus</name>
    <dbReference type="NCBI Taxonomy" id="1048396"/>
    <lineage>
        <taxon>Archaea</taxon>
        <taxon>Methanobacteriati</taxon>
        <taxon>Methanobacteriota</taxon>
        <taxon>Stenosarchaea group</taxon>
        <taxon>Halobacteria</taxon>
        <taxon>Halobacteriales</taxon>
        <taxon>Haloferacaceae</taxon>
        <taxon>Halopenitus</taxon>
    </lineage>
</organism>
<dbReference type="EMBL" id="FNPC01000001">
    <property type="protein sequence ID" value="SDX73797.1"/>
    <property type="molecule type" value="Genomic_DNA"/>
</dbReference>
<evidence type="ECO:0000313" key="3">
    <source>
        <dbReference type="Proteomes" id="UP000199079"/>
    </source>
</evidence>
<dbReference type="RefSeq" id="WP_092730381.1">
    <property type="nucleotide sequence ID" value="NZ_FNPC01000001.1"/>
</dbReference>
<dbReference type="Pfam" id="PF24430">
    <property type="entry name" value="DUF7553"/>
    <property type="match status" value="1"/>
</dbReference>
<feature type="region of interest" description="Disordered" evidence="1">
    <location>
        <begin position="68"/>
        <end position="88"/>
    </location>
</feature>
<reference evidence="3" key="1">
    <citation type="submission" date="2016-10" db="EMBL/GenBank/DDBJ databases">
        <authorList>
            <person name="Varghese N."/>
            <person name="Submissions S."/>
        </authorList>
    </citation>
    <scope>NUCLEOTIDE SEQUENCE [LARGE SCALE GENOMIC DNA]</scope>
    <source>
        <strain evidence="3">DC30,IBRC 10041,KCTC 4046</strain>
    </source>
</reference>